<dbReference type="Pfam" id="PF07468">
    <property type="entry name" value="Agglutinin"/>
    <property type="match status" value="1"/>
</dbReference>
<evidence type="ECO:0000313" key="2">
    <source>
        <dbReference type="EMBL" id="KAF4369927.1"/>
    </source>
</evidence>
<dbReference type="PANTHER" id="PTHR39244">
    <property type="entry name" value="NATTERIN-4"/>
    <property type="match status" value="1"/>
</dbReference>
<dbReference type="InterPro" id="IPR008998">
    <property type="entry name" value="Agglutinin"/>
</dbReference>
<organism evidence="2 3">
    <name type="scientific">Cannabis sativa</name>
    <name type="common">Hemp</name>
    <name type="synonym">Marijuana</name>
    <dbReference type="NCBI Taxonomy" id="3483"/>
    <lineage>
        <taxon>Eukaryota</taxon>
        <taxon>Viridiplantae</taxon>
        <taxon>Streptophyta</taxon>
        <taxon>Embryophyta</taxon>
        <taxon>Tracheophyta</taxon>
        <taxon>Spermatophyta</taxon>
        <taxon>Magnoliopsida</taxon>
        <taxon>eudicotyledons</taxon>
        <taxon>Gunneridae</taxon>
        <taxon>Pentapetalae</taxon>
        <taxon>rosids</taxon>
        <taxon>fabids</taxon>
        <taxon>Rosales</taxon>
        <taxon>Cannabaceae</taxon>
        <taxon>Cannabis</taxon>
    </lineage>
</organism>
<accession>A0A7J6FH24</accession>
<dbReference type="InterPro" id="IPR036242">
    <property type="entry name" value="Agglutinin_dom_sf"/>
</dbReference>
<sequence length="496" mass="55969">MSYQTILPRFVVIKSKSNGKYLKSTITSSQNQLSQTSLNFLGEDIASPYIKFELEKAKKDPELVHIRSCHNYKFLTISESDDQYIEATAVHPIEHDGRSSTMFKPIKATEFEDDEEYFQFLHPETGCYLSLSSTATEPKHGLCAALITPSDEDRHVFKVLDCESLVTFPTTPMAFKHPCDDNKYLRVDANKNLYFDLKDSCGDQMIANEITATACGGYVRIKNVFTDGFWRVDHTFGDIIRADSSDKTDNDPKTLFFPVQLGNNVVALRSKWNNKFCHRGSLDYLYADVPCNIIEQAKLVVVENIISKSIYDIAFKKTDAIIYNENRVQKGCASAENPDCVDSTISLKFAYKKTNTISFGASYSLKLGTSASVTCRVIPCIYEGKIEYKAESTYESHWGITSTTETYMEATYTTKVPAKHKVTVTLNATEAMCDIPFNYSRRDILCSGEPKLYPVMTDGIFKGVNFFDFKFSCKFVALTSTSEDNEKIEEFISIST</sequence>
<dbReference type="Gene3D" id="2.80.10.50">
    <property type="match status" value="2"/>
</dbReference>
<dbReference type="SUPFAM" id="SSF56973">
    <property type="entry name" value="Aerolisin/ETX pore-forming domain"/>
    <property type="match status" value="1"/>
</dbReference>
<dbReference type="Gene3D" id="2.170.15.10">
    <property type="entry name" value="Proaerolysin, chain A, domain 3"/>
    <property type="match status" value="1"/>
</dbReference>
<dbReference type="SUPFAM" id="SSF50382">
    <property type="entry name" value="Agglutinin"/>
    <property type="match status" value="2"/>
</dbReference>
<evidence type="ECO:0000313" key="3">
    <source>
        <dbReference type="Proteomes" id="UP000583929"/>
    </source>
</evidence>
<keyword evidence="3" id="KW-1185">Reference proteome</keyword>
<dbReference type="EMBL" id="JAATIQ010000210">
    <property type="protein sequence ID" value="KAF4369927.1"/>
    <property type="molecule type" value="Genomic_DNA"/>
</dbReference>
<dbReference type="InterPro" id="IPR004991">
    <property type="entry name" value="Aerolysin-like"/>
</dbReference>
<reference evidence="2 3" key="1">
    <citation type="journal article" date="2020" name="bioRxiv">
        <title>Sequence and annotation of 42 cannabis genomes reveals extensive copy number variation in cannabinoid synthesis and pathogen resistance genes.</title>
        <authorList>
            <person name="Mckernan K.J."/>
            <person name="Helbert Y."/>
            <person name="Kane L.T."/>
            <person name="Ebling H."/>
            <person name="Zhang L."/>
            <person name="Liu B."/>
            <person name="Eaton Z."/>
            <person name="Mclaughlin S."/>
            <person name="Kingan S."/>
            <person name="Baybayan P."/>
            <person name="Concepcion G."/>
            <person name="Jordan M."/>
            <person name="Riva A."/>
            <person name="Barbazuk W."/>
            <person name="Harkins T."/>
        </authorList>
    </citation>
    <scope>NUCLEOTIDE SEQUENCE [LARGE SCALE GENOMIC DNA]</scope>
    <source>
        <strain evidence="3">cv. Jamaican Lion 4</strain>
        <tissue evidence="2">Leaf</tissue>
    </source>
</reference>
<name>A0A7J6FH24_CANSA</name>
<proteinExistence type="predicted"/>
<evidence type="ECO:0000259" key="1">
    <source>
        <dbReference type="SMART" id="SM00791"/>
    </source>
</evidence>
<dbReference type="Proteomes" id="UP000583929">
    <property type="component" value="Unassembled WGS sequence"/>
</dbReference>
<comment type="caution">
    <text evidence="2">The sequence shown here is derived from an EMBL/GenBank/DDBJ whole genome shotgun (WGS) entry which is preliminary data.</text>
</comment>
<dbReference type="InterPro" id="IPR053237">
    <property type="entry name" value="Natterin_C"/>
</dbReference>
<dbReference type="PANTHER" id="PTHR39244:SF5">
    <property type="entry name" value="NATTERIN-3-LIKE"/>
    <property type="match status" value="1"/>
</dbReference>
<dbReference type="Pfam" id="PF03318">
    <property type="entry name" value="ETX_MTX2"/>
    <property type="match status" value="1"/>
</dbReference>
<gene>
    <name evidence="2" type="ORF">G4B88_016088</name>
</gene>
<dbReference type="SMART" id="SM00791">
    <property type="entry name" value="Agglutinin"/>
    <property type="match status" value="1"/>
</dbReference>
<dbReference type="CDD" id="cd20216">
    <property type="entry name" value="PFM_HFR-2-like"/>
    <property type="match status" value="1"/>
</dbReference>
<dbReference type="AlphaFoldDB" id="A0A7J6FH24"/>
<protein>
    <recommendedName>
        <fullName evidence="1">Agglutinin domain-containing protein</fullName>
    </recommendedName>
</protein>
<feature type="domain" description="Agglutinin" evidence="1">
    <location>
        <begin position="166"/>
        <end position="303"/>
    </location>
</feature>